<name>A0A9X3P713_9ACTN</name>
<comment type="caution">
    <text evidence="1">The sequence shown here is derived from an EMBL/GenBank/DDBJ whole genome shotgun (WGS) entry which is preliminary data.</text>
</comment>
<protein>
    <submittedName>
        <fullName evidence="1">Uncharacterized protein</fullName>
    </submittedName>
</protein>
<dbReference type="EMBL" id="JAPZVP010000002">
    <property type="protein sequence ID" value="MDA1358726.1"/>
    <property type="molecule type" value="Genomic_DNA"/>
</dbReference>
<proteinExistence type="predicted"/>
<accession>A0A9X3P713</accession>
<dbReference type="Proteomes" id="UP001146067">
    <property type="component" value="Unassembled WGS sequence"/>
</dbReference>
<evidence type="ECO:0000313" key="2">
    <source>
        <dbReference type="Proteomes" id="UP001146067"/>
    </source>
</evidence>
<keyword evidence="2" id="KW-1185">Reference proteome</keyword>
<dbReference type="AlphaFoldDB" id="A0A9X3P713"/>
<gene>
    <name evidence="1" type="ORF">O1R50_03775</name>
</gene>
<reference evidence="1" key="1">
    <citation type="submission" date="2022-12" db="EMBL/GenBank/DDBJ databases">
        <title>Gycomyces niveus sp.nov.,a novel actinomycete isolated from soil in Shouguan.</title>
        <authorList>
            <person name="Yang X."/>
        </authorList>
    </citation>
    <scope>NUCLEOTIDE SEQUENCE</scope>
    <source>
        <strain evidence="1">NEAU-A15</strain>
    </source>
</reference>
<sequence length="147" mass="15975">MTQPVRRAERFGCRDGPRGDGVLARVAHDHPRPALADRLVEPFEPLVSQLDDDHGAALVEEPLGDRPADALPAAGHDRDFPPSRLTLHRTHLRIECGATDGRAVRFVSAQGKACLNAGRYGKGECGVAALSRCRTWALRRVSTRPPS</sequence>
<organism evidence="1 2">
    <name type="scientific">Glycomyces luteolus</name>
    <dbReference type="NCBI Taxonomy" id="2670330"/>
    <lineage>
        <taxon>Bacteria</taxon>
        <taxon>Bacillati</taxon>
        <taxon>Actinomycetota</taxon>
        <taxon>Actinomycetes</taxon>
        <taxon>Glycomycetales</taxon>
        <taxon>Glycomycetaceae</taxon>
        <taxon>Glycomyces</taxon>
    </lineage>
</organism>
<evidence type="ECO:0000313" key="1">
    <source>
        <dbReference type="EMBL" id="MDA1358726.1"/>
    </source>
</evidence>